<dbReference type="AlphaFoldDB" id="A0A8T8XFV7"/>
<evidence type="ECO:0000313" key="3">
    <source>
        <dbReference type="Proteomes" id="UP000249497"/>
    </source>
</evidence>
<gene>
    <name evidence="2" type="ORF">BO86DRAFT_406599</name>
</gene>
<dbReference type="InterPro" id="IPR024079">
    <property type="entry name" value="MetalloPept_cat_dom_sf"/>
</dbReference>
<feature type="signal peptide" evidence="1">
    <location>
        <begin position="1"/>
        <end position="19"/>
    </location>
</feature>
<dbReference type="RefSeq" id="XP_025532133.1">
    <property type="nucleotide sequence ID" value="XM_025674204.1"/>
</dbReference>
<protein>
    <recommendedName>
        <fullName evidence="4">Lysine-specific metallo-endopeptidase domain-containing protein</fullName>
    </recommendedName>
</protein>
<name>A0A8T8XFV7_ASPJA</name>
<evidence type="ECO:0008006" key="4">
    <source>
        <dbReference type="Google" id="ProtNLM"/>
    </source>
</evidence>
<evidence type="ECO:0000313" key="2">
    <source>
        <dbReference type="EMBL" id="RAH86239.1"/>
    </source>
</evidence>
<organism evidence="2 3">
    <name type="scientific">Aspergillus japonicus CBS 114.51</name>
    <dbReference type="NCBI Taxonomy" id="1448312"/>
    <lineage>
        <taxon>Eukaryota</taxon>
        <taxon>Fungi</taxon>
        <taxon>Dikarya</taxon>
        <taxon>Ascomycota</taxon>
        <taxon>Pezizomycotina</taxon>
        <taxon>Eurotiomycetes</taxon>
        <taxon>Eurotiomycetidae</taxon>
        <taxon>Eurotiales</taxon>
        <taxon>Aspergillaceae</taxon>
        <taxon>Aspergillus</taxon>
        <taxon>Aspergillus subgen. Circumdati</taxon>
    </lineage>
</organism>
<keyword evidence="3" id="KW-1185">Reference proteome</keyword>
<keyword evidence="1" id="KW-0732">Signal</keyword>
<feature type="chain" id="PRO_5035884702" description="Lysine-specific metallo-endopeptidase domain-containing protein" evidence="1">
    <location>
        <begin position="20"/>
        <end position="353"/>
    </location>
</feature>
<evidence type="ECO:0000256" key="1">
    <source>
        <dbReference type="SAM" id="SignalP"/>
    </source>
</evidence>
<accession>A0A8T8XFV7</accession>
<proteinExistence type="predicted"/>
<sequence>MRMIPSFLLFGLFAVPALTADPALTTLFVVKDQTDDQGGCMSKIDTLQTWLTESRTLVASGLKAISDAQDSSATTYNVAKRYLAAHFQADPSNADALAAVQGSLTQVSDFLSGKTTLSSTPRLYCSDTWLIKLARDDVAWDSDGDVVMQEDDGKVSAPIAIEDVDLYQSELWRKQKNGKVVATKNVPYWSADLKEYIFDVNYNGKTYCTSSAKNLGATQDQTIPSTITLCPSAFTRSAAVATLGAKTPTAGMAIGDILPRGATLYHELFHLVLGTAETPDLTYSWVEQQNYLKKATTIPKGDDENYGQLVRRNPESYVFFSVGYWYFQQTTWSLDDTSKRWAFQSGAGELVKI</sequence>
<dbReference type="OrthoDB" id="4259138at2759"/>
<dbReference type="Gene3D" id="3.40.390.10">
    <property type="entry name" value="Collagenase (Catalytic Domain)"/>
    <property type="match status" value="1"/>
</dbReference>
<reference evidence="2 3" key="1">
    <citation type="submission" date="2018-02" db="EMBL/GenBank/DDBJ databases">
        <title>The genomes of Aspergillus section Nigri reveals drivers in fungal speciation.</title>
        <authorList>
            <consortium name="DOE Joint Genome Institute"/>
            <person name="Vesth T.C."/>
            <person name="Nybo J."/>
            <person name="Theobald S."/>
            <person name="Brandl J."/>
            <person name="Frisvad J.C."/>
            <person name="Nielsen K.F."/>
            <person name="Lyhne E.K."/>
            <person name="Kogle M.E."/>
            <person name="Kuo A."/>
            <person name="Riley R."/>
            <person name="Clum A."/>
            <person name="Nolan M."/>
            <person name="Lipzen A."/>
            <person name="Salamov A."/>
            <person name="Henrissat B."/>
            <person name="Wiebenga A."/>
            <person name="De vries R.P."/>
            <person name="Grigoriev I.V."/>
            <person name="Mortensen U.H."/>
            <person name="Andersen M.R."/>
            <person name="Baker S.E."/>
        </authorList>
    </citation>
    <scope>NUCLEOTIDE SEQUENCE [LARGE SCALE GENOMIC DNA]</scope>
    <source>
        <strain evidence="2 3">CBS 114.51</strain>
    </source>
</reference>
<dbReference type="EMBL" id="KZ824773">
    <property type="protein sequence ID" value="RAH86239.1"/>
    <property type="molecule type" value="Genomic_DNA"/>
</dbReference>
<dbReference type="GeneID" id="37177896"/>
<dbReference type="GO" id="GO:0008237">
    <property type="term" value="F:metallopeptidase activity"/>
    <property type="evidence" value="ECO:0007669"/>
    <property type="project" value="InterPro"/>
</dbReference>
<dbReference type="Proteomes" id="UP000249497">
    <property type="component" value="Unassembled WGS sequence"/>
</dbReference>